<dbReference type="SMART" id="SM00028">
    <property type="entry name" value="TPR"/>
    <property type="match status" value="2"/>
</dbReference>
<dbReference type="Gene3D" id="3.40.50.300">
    <property type="entry name" value="P-loop containing nucleotide triphosphate hydrolases"/>
    <property type="match status" value="1"/>
</dbReference>
<dbReference type="PANTHER" id="PTHR12788">
    <property type="entry name" value="PROTEIN-TYROSINE SULFOTRANSFERASE 2"/>
    <property type="match status" value="1"/>
</dbReference>
<dbReference type="EMBL" id="JBHSCR010000005">
    <property type="protein sequence ID" value="MFC4348064.1"/>
    <property type="molecule type" value="Genomic_DNA"/>
</dbReference>
<evidence type="ECO:0000313" key="4">
    <source>
        <dbReference type="Proteomes" id="UP001595776"/>
    </source>
</evidence>
<protein>
    <submittedName>
        <fullName evidence="3">Sulfotransferase</fullName>
    </submittedName>
</protein>
<keyword evidence="4" id="KW-1185">Reference proteome</keyword>
<dbReference type="Pfam" id="PF13428">
    <property type="entry name" value="TPR_14"/>
    <property type="match status" value="1"/>
</dbReference>
<dbReference type="InterPro" id="IPR019734">
    <property type="entry name" value="TPR_rpt"/>
</dbReference>
<dbReference type="InterPro" id="IPR011990">
    <property type="entry name" value="TPR-like_helical_dom_sf"/>
</dbReference>
<dbReference type="RefSeq" id="WP_068151650.1">
    <property type="nucleotide sequence ID" value="NZ_JBHSCR010000005.1"/>
</dbReference>
<evidence type="ECO:0000256" key="2">
    <source>
        <dbReference type="PROSITE-ProRule" id="PRU00339"/>
    </source>
</evidence>
<dbReference type="Gene3D" id="1.25.40.10">
    <property type="entry name" value="Tetratricopeptide repeat domain"/>
    <property type="match status" value="1"/>
</dbReference>
<dbReference type="Proteomes" id="UP001595776">
    <property type="component" value="Unassembled WGS sequence"/>
</dbReference>
<dbReference type="InterPro" id="IPR026634">
    <property type="entry name" value="TPST-like"/>
</dbReference>
<feature type="repeat" description="TPR" evidence="2">
    <location>
        <begin position="208"/>
        <end position="241"/>
    </location>
</feature>
<comment type="caution">
    <text evidence="3">The sequence shown here is derived from an EMBL/GenBank/DDBJ whole genome shotgun (WGS) entry which is preliminary data.</text>
</comment>
<proteinExistence type="predicted"/>
<dbReference type="PANTHER" id="PTHR12788:SF10">
    <property type="entry name" value="PROTEIN-TYROSINE SULFOTRANSFERASE"/>
    <property type="match status" value="1"/>
</dbReference>
<accession>A0ABV8UBN8</accession>
<dbReference type="PROSITE" id="PS50005">
    <property type="entry name" value="TPR"/>
    <property type="match status" value="1"/>
</dbReference>
<keyword evidence="1" id="KW-0808">Transferase</keyword>
<organism evidence="3 4">
    <name type="scientific">Kordiimonas lipolytica</name>
    <dbReference type="NCBI Taxonomy" id="1662421"/>
    <lineage>
        <taxon>Bacteria</taxon>
        <taxon>Pseudomonadati</taxon>
        <taxon>Pseudomonadota</taxon>
        <taxon>Alphaproteobacteria</taxon>
        <taxon>Kordiimonadales</taxon>
        <taxon>Kordiimonadaceae</taxon>
        <taxon>Kordiimonas</taxon>
    </lineage>
</organism>
<evidence type="ECO:0000313" key="3">
    <source>
        <dbReference type="EMBL" id="MFC4348064.1"/>
    </source>
</evidence>
<keyword evidence="2" id="KW-0802">TPR repeat</keyword>
<dbReference type="SUPFAM" id="SSF52540">
    <property type="entry name" value="P-loop containing nucleoside triphosphate hydrolases"/>
    <property type="match status" value="1"/>
</dbReference>
<reference evidence="4" key="1">
    <citation type="journal article" date="2019" name="Int. J. Syst. Evol. Microbiol.">
        <title>The Global Catalogue of Microorganisms (GCM) 10K type strain sequencing project: providing services to taxonomists for standard genome sequencing and annotation.</title>
        <authorList>
            <consortium name="The Broad Institute Genomics Platform"/>
            <consortium name="The Broad Institute Genome Sequencing Center for Infectious Disease"/>
            <person name="Wu L."/>
            <person name="Ma J."/>
        </authorList>
    </citation>
    <scope>NUCLEOTIDE SEQUENCE [LARGE SCALE GENOMIC DNA]</scope>
    <source>
        <strain evidence="4">CGMCC 1.15304</strain>
    </source>
</reference>
<dbReference type="SUPFAM" id="SSF48452">
    <property type="entry name" value="TPR-like"/>
    <property type="match status" value="1"/>
</dbReference>
<evidence type="ECO:0000256" key="1">
    <source>
        <dbReference type="ARBA" id="ARBA00022679"/>
    </source>
</evidence>
<sequence>MTDKRQHHQARISQAQQQGKSKAIEAAFAAALKDMPEDPVLLAQWAEYQFGLGEKKSARRALLHAYSLVPEGQHHLKMGLCDKMFCLELQTDAFKLLPPIAPQERAVETLVRIKILRHHQDDIGVRKACQHLIAHATLPHERWSQISALLLASGHPGAAIEAFRKSIRDSGATPAELNRLVALHIENDDLESAWEVLEEMPEEARQAPSMLSALAQCQRKRGNKDEAIEAYRRLLDHAPANTAVWSGLADLSEKADLPGLVARCQTVLKDEKIPDAEAMLLWYSLARMQDRLKLTSDAFQSYHRANDMMHAYYVSENRAYDTIKVEQTRERLMEWFRAEMFGPQQRDQGRDQPIFVVGMPRSGTTLLERILASLPNVKPGGESKALARIASDHHQEALRGAAPLPQDIDPQQWQTFADDYWANTRVHGRFVTDKLPQNYRNLGWGMKMFPCAPIIYLKRDPRDIGWSLYKRAFRSAFAYTVQQEFIAHAIKQCEAYMAHWRRVAPGRILTVQYEELVQNPEEVTREIADFCGVEWTPACLSPEKLDVPTFTLSEQQVREPINAKGLGRWKDYEEFLQPMIRALEGYGLVT</sequence>
<dbReference type="InterPro" id="IPR027417">
    <property type="entry name" value="P-loop_NTPase"/>
</dbReference>
<gene>
    <name evidence="3" type="ORF">ACFO5Q_09435</name>
</gene>
<name>A0ABV8UBN8_9PROT</name>
<dbReference type="Pfam" id="PF13469">
    <property type="entry name" value="Sulfotransfer_3"/>
    <property type="match status" value="1"/>
</dbReference>